<dbReference type="Gene3D" id="3.30.565.40">
    <property type="entry name" value="Fervidobacterium nodosum Rt17-B1 like"/>
    <property type="match status" value="1"/>
</dbReference>
<evidence type="ECO:0008006" key="5">
    <source>
        <dbReference type="Google" id="ProtNLM"/>
    </source>
</evidence>
<dbReference type="InterPro" id="IPR037126">
    <property type="entry name" value="PdaC/RsiV-like_sf"/>
</dbReference>
<dbReference type="InterPro" id="IPR025303">
    <property type="entry name" value="PdaC"/>
</dbReference>
<dbReference type="Proteomes" id="UP000176498">
    <property type="component" value="Unassembled WGS sequence"/>
</dbReference>
<evidence type="ECO:0000259" key="2">
    <source>
        <dbReference type="Pfam" id="PF13739"/>
    </source>
</evidence>
<dbReference type="InterPro" id="IPR021729">
    <property type="entry name" value="DUF3298"/>
</dbReference>
<name>A0A1G1XRE0_9BACT</name>
<sequence length="427" mass="49418">MKKLFFSAGVFLLLTGCQYLPDLNQKVNWQWPDLDNLNVMPSEEEVDYENKSIEEHTKLYDQTGDYPEFILSDKAKQDKVNAAVKNKVDLMVNNFKDGASEEIENLPPELISELDFDYGLDNLDNELISMHFEVFIYNAGAAHGFDYFETLNYDLIKDKKLTLQDVFRADTKYLEKLSELGNAYFVKKFEPGYFHPEGVEPRNENWVNFALAKDSIIFYFADYAVAPFSEGTQGLEISLVDLKDYLLPEYQPSAEDIAVSENKAKTYEDMEYDFTFTYPANYIYEDYEMYMFLTQNPLVSVGIPPEEFNGTNLSEALFIVGASEEENILDQCEQKQENETALGEEIINDKTWQVFQRLEPAAGNLYDSTLYRLMDNDVCYELVLLLHSGNIGNYDPSLGIKEFEREKIIRKLKSILETFEISGDWDW</sequence>
<evidence type="ECO:0000313" key="4">
    <source>
        <dbReference type="Proteomes" id="UP000176498"/>
    </source>
</evidence>
<feature type="domain" description="Deacetylase PdaC" evidence="2">
    <location>
        <begin position="53"/>
        <end position="145"/>
    </location>
</feature>
<dbReference type="Gene3D" id="3.90.640.20">
    <property type="entry name" value="Heat-shock cognate protein, ATPase"/>
    <property type="match status" value="1"/>
</dbReference>
<dbReference type="PROSITE" id="PS51257">
    <property type="entry name" value="PROKAR_LIPOPROTEIN"/>
    <property type="match status" value="1"/>
</dbReference>
<accession>A0A1G1XRE0</accession>
<proteinExistence type="predicted"/>
<gene>
    <name evidence="3" type="ORF">A2Y82_04180</name>
</gene>
<feature type="domain" description="DUF3298" evidence="1">
    <location>
        <begin position="165"/>
        <end position="238"/>
    </location>
</feature>
<comment type="caution">
    <text evidence="3">The sequence shown here is derived from an EMBL/GenBank/DDBJ whole genome shotgun (WGS) entry which is preliminary data.</text>
</comment>
<dbReference type="AlphaFoldDB" id="A0A1G1XRE0"/>
<evidence type="ECO:0000259" key="1">
    <source>
        <dbReference type="Pfam" id="PF11738"/>
    </source>
</evidence>
<dbReference type="EMBL" id="MHHZ01000003">
    <property type="protein sequence ID" value="OGY42531.1"/>
    <property type="molecule type" value="Genomic_DNA"/>
</dbReference>
<reference evidence="3 4" key="1">
    <citation type="journal article" date="2016" name="Nat. Commun.">
        <title>Thousands of microbial genomes shed light on interconnected biogeochemical processes in an aquifer system.</title>
        <authorList>
            <person name="Anantharaman K."/>
            <person name="Brown C.T."/>
            <person name="Hug L.A."/>
            <person name="Sharon I."/>
            <person name="Castelle C.J."/>
            <person name="Probst A.J."/>
            <person name="Thomas B.C."/>
            <person name="Singh A."/>
            <person name="Wilkins M.J."/>
            <person name="Karaoz U."/>
            <person name="Brodie E.L."/>
            <person name="Williams K.H."/>
            <person name="Hubbard S.S."/>
            <person name="Banfield J.F."/>
        </authorList>
    </citation>
    <scope>NUCLEOTIDE SEQUENCE [LARGE SCALE GENOMIC DNA]</scope>
</reference>
<organism evidence="3 4">
    <name type="scientific">Candidatus Buchananbacteria bacterium RBG_13_36_9</name>
    <dbReference type="NCBI Taxonomy" id="1797530"/>
    <lineage>
        <taxon>Bacteria</taxon>
        <taxon>Candidatus Buchananiibacteriota</taxon>
    </lineage>
</organism>
<evidence type="ECO:0000313" key="3">
    <source>
        <dbReference type="EMBL" id="OGY42531.1"/>
    </source>
</evidence>
<dbReference type="Pfam" id="PF13739">
    <property type="entry name" value="PdaC"/>
    <property type="match status" value="1"/>
</dbReference>
<protein>
    <recommendedName>
        <fullName evidence="5">DUF3298 domain-containing protein</fullName>
    </recommendedName>
</protein>
<dbReference type="Pfam" id="PF11738">
    <property type="entry name" value="DUF3298"/>
    <property type="match status" value="1"/>
</dbReference>